<dbReference type="FunFam" id="3.30.160.780:FF:000001">
    <property type="entry name" value="Plectin a"/>
    <property type="match status" value="1"/>
</dbReference>
<evidence type="ECO:0000256" key="3">
    <source>
        <dbReference type="ARBA" id="ARBA00022553"/>
    </source>
</evidence>
<feature type="domain" description="Desmoplakin SH3" evidence="8">
    <location>
        <begin position="338"/>
        <end position="402"/>
    </location>
</feature>
<feature type="domain" description="Periplakin-like plectin repeat" evidence="10">
    <location>
        <begin position="1277"/>
        <end position="1421"/>
    </location>
</feature>
<evidence type="ECO:0000259" key="10">
    <source>
        <dbReference type="Pfam" id="PF26346"/>
    </source>
</evidence>
<feature type="domain" description="Periplakin-like plectin repeat" evidence="10">
    <location>
        <begin position="816"/>
        <end position="979"/>
    </location>
</feature>
<sequence>LSLHPSLFQDAENEKKKQPLKYQKSAAENLSEAEVLLKDLFLDLDKAKKLKHPQAGEIENDVTRLHERWLKDCMFYREVYEQKNEVGLQPRINWAQVFEQKQKEVNSEAYGPTIADLEKQIAAHNIIHKEIEAYNAQLSPASTSSKQYSNLLWRRHYLSSLYDYMQGCNKEAAYLREEQGKILQQDWSDRMVDPSDVRRRYENFKSNSLLSHESEVNKLQDDGDRLVELQHPAADTIQVRGTPALNEWQKFLNLCICQETHLDNVEDLAPYSGIAVSLHLSVKSPLSIIAAFILSFWLASSLSPLPHRLHPFQAEERPLQRSEQLLADLRKRSTTVAPLKLRRTAPSRSTTVESLCDWSTPKASVSRGEKFNLKSNANNANWDVQSPDGTVKSIPGVCFLIPPPDPEAINKILYLKHNCLICTLCMKLFWSIKILYSHWCYNCHHHHCVCGLAPTAMGFESPKATELNATLDQLDKDLAEVEQGVLNRLRTPLNPTDPAKDLLNRMKEQEVKTAATLQQLEGQKATAQKNLEPLLSQNYNGPVSSVLPQKLSQTKNKQEGLAALNDLYARKANSSLNLENQIKKVDGAVSGFEKQLSKDGAISDAPNAIQNRMQELKPEMQKLAKDLETTEKLCSSLQQGYQEYCPDVRRQEAKVKSLQSRYANVNNQLTEREIILQGVATKNQDFQNATHSLNAFLDNLPQNKITPNDDLPQIIAKQSSQEVSVNRYANAAAENDQLLNQMDLAKTLSAQQQQQQQQQKMVEVDSLQKHLNEETDRRARAENELRVFKDRMFALRSRKGVERVEEKEVLQYYRDPKLKSDLEEFRKNLHEEALKRTRVQSEIEVLTRRITSLETDQKNSKPRLVTREITDYERDPQLDVEASKLKDEISRLMNEVRIKKNEGSQLKTEVIFLEQKKPSIKERVVQKEVVRVEKDPEMLKSVRVIKMEIDDEGERTRALDNDIYQTKSQIGVLEKLIPTLQPKVVTKEVKTVEKDPVLISESTKLRSIIEEERNQNNILLRELNELQLRHVQVEQLKPRVDIKEIINEIYRVAPETEAEIARLRRGLQDTARQSSDYERQISLIQTELNGLRAQKPKTEYKEVVQEVVKEERSPENVREIQKLSDQVYALQRSYNTSQDELNRLKKERDELKYEKSKVETKVVTKDVIKHISDPLLEKEADRLRREVREEAQRRRTMEEMVFDLQNKHILLERQKPEEKVVVQEVLRLEKDPMQFMEVERLGRTLDEEINNRRKADQEVQRLRVLIEDKERTIRESDEKQRRIQVEAEMSQIKSHIYGLENAPPPVQENIVIEEVLKVERDPKLEKLTNVLRTDFDQENNAILRLERDIRNLKLQIEVLQKEKSFEKTVYKEVVRVEKDQAVEAQRSHLRDQVLQQRNARLDLEDEIRRVSEKLERLQNRRTATSQEETSLTVQKDSLLKEKQELQQELKALESEQREISISFQQNSRLMSERSQMNRQKSIKMESDVQRLERDILDEKDRIYKRENIITELQNSLKKEDAALQTRTQEKNVSTRITIVDPETGKDMSPYDAYIQGLIDRSQYMNLEELECDWEEITSVGRDGETSVLQDRKSGKQYSIKNALRQGKVTQYQLQQYRDGKMPISEFALLVAGETKRPSAITSVTSQKTSQSPSFSSNITTSPDEKFPICGVYDKDSDSCFPVRMALARNMIDSSTAQRLLEAQAATGGIVDINSKERYSVQKAADRGLIDSSQLQRLLNAQKACTGVEDPVTKERLSVGEAVQKGWLPKDNAMRYMEAQYLTGGLIDPNQSGRVNITDAYRKKMIDNKMMRELQEEAYYAKDLVDPETKQKLNYKQAMSCCKTDPTSGLPMLPTSSRESVYIPSYQSHRAPPYGGYF</sequence>
<dbReference type="SMART" id="SM00250">
    <property type="entry name" value="PLEC"/>
    <property type="match status" value="7"/>
</dbReference>
<evidence type="ECO:0000313" key="12">
    <source>
        <dbReference type="Proteomes" id="UP000314983"/>
    </source>
</evidence>
<gene>
    <name evidence="11" type="primary">evpla</name>
</gene>
<feature type="coiled-coil region" evidence="7">
    <location>
        <begin position="1127"/>
        <end position="1200"/>
    </location>
</feature>
<dbReference type="InterPro" id="IPR043197">
    <property type="entry name" value="Plakin"/>
</dbReference>
<proteinExistence type="inferred from homology"/>
<keyword evidence="6 7" id="KW-0175">Coiled coil</keyword>
<dbReference type="GeneTree" id="ENSGT00940000153578"/>
<evidence type="ECO:0000259" key="8">
    <source>
        <dbReference type="Pfam" id="PF17902"/>
    </source>
</evidence>
<reference evidence="11 12" key="1">
    <citation type="submission" date="2020-05" db="EMBL/GenBank/DDBJ databases">
        <title>Electrophorus electricus (electric eel) genome, fEleEle1, primary haplotype.</title>
        <authorList>
            <person name="Myers G."/>
            <person name="Meyer A."/>
            <person name="Fedrigo O."/>
            <person name="Formenti G."/>
            <person name="Rhie A."/>
            <person name="Tracey A."/>
            <person name="Sims Y."/>
            <person name="Jarvis E.D."/>
        </authorList>
    </citation>
    <scope>NUCLEOTIDE SEQUENCE [LARGE SCALE GENOMIC DNA]</scope>
</reference>
<evidence type="ECO:0000313" key="11">
    <source>
        <dbReference type="Ensembl" id="ENSEEEP00000058919.1"/>
    </source>
</evidence>
<dbReference type="Pfam" id="PF00681">
    <property type="entry name" value="Plectin"/>
    <property type="match status" value="3"/>
</dbReference>
<dbReference type="InterPro" id="IPR058847">
    <property type="entry name" value="Plectin_PPL"/>
</dbReference>
<dbReference type="GO" id="GO:0042060">
    <property type="term" value="P:wound healing"/>
    <property type="evidence" value="ECO:0007669"/>
    <property type="project" value="TreeGrafter"/>
</dbReference>
<dbReference type="SUPFAM" id="SSF46966">
    <property type="entry name" value="Spectrin repeat"/>
    <property type="match status" value="1"/>
</dbReference>
<keyword evidence="4" id="KW-0677">Repeat</keyword>
<dbReference type="InterPro" id="IPR041615">
    <property type="entry name" value="Desmoplakin_SH3"/>
</dbReference>
<dbReference type="Gene3D" id="1.20.58.60">
    <property type="match status" value="4"/>
</dbReference>
<dbReference type="InterPro" id="IPR055419">
    <property type="entry name" value="Spectrin_PEPL/EVPL"/>
</dbReference>
<dbReference type="PANTHER" id="PTHR23169">
    <property type="entry name" value="ENVOPLAKIN"/>
    <property type="match status" value="1"/>
</dbReference>
<reference evidence="11" key="3">
    <citation type="submission" date="2025-09" db="UniProtKB">
        <authorList>
            <consortium name="Ensembl"/>
        </authorList>
    </citation>
    <scope>IDENTIFICATION</scope>
</reference>
<dbReference type="Pfam" id="PF17902">
    <property type="entry name" value="SH3_10"/>
    <property type="match status" value="1"/>
</dbReference>
<keyword evidence="3" id="KW-0597">Phosphoprotein</keyword>
<dbReference type="Pfam" id="PF23160">
    <property type="entry name" value="Spectrin_1st_PEPL"/>
    <property type="match status" value="1"/>
</dbReference>
<dbReference type="GO" id="GO:0005737">
    <property type="term" value="C:cytoplasm"/>
    <property type="evidence" value="ECO:0007669"/>
    <property type="project" value="TreeGrafter"/>
</dbReference>
<evidence type="ECO:0000256" key="7">
    <source>
        <dbReference type="SAM" id="Coils"/>
    </source>
</evidence>
<dbReference type="GO" id="GO:0070161">
    <property type="term" value="C:anchoring junction"/>
    <property type="evidence" value="ECO:0007669"/>
    <property type="project" value="UniProtKB-SubCell"/>
</dbReference>
<dbReference type="InterPro" id="IPR035915">
    <property type="entry name" value="Plakin_repeat_sf"/>
</dbReference>
<dbReference type="InterPro" id="IPR018159">
    <property type="entry name" value="Spectrin/alpha-actinin"/>
</dbReference>
<feature type="coiled-coil region" evidence="7">
    <location>
        <begin position="464"/>
        <end position="537"/>
    </location>
</feature>
<name>A0AAY5EQT3_ELEEL</name>
<feature type="coiled-coil region" evidence="7">
    <location>
        <begin position="728"/>
        <end position="791"/>
    </location>
</feature>
<protein>
    <recommendedName>
        <fullName evidence="13">Desmoplakin SH3 domain-containing protein</fullName>
    </recommendedName>
</protein>
<dbReference type="PANTHER" id="PTHR23169:SF7">
    <property type="entry name" value="ENVOPLAKIN"/>
    <property type="match status" value="1"/>
</dbReference>
<evidence type="ECO:0000256" key="6">
    <source>
        <dbReference type="ARBA" id="ARBA00023054"/>
    </source>
</evidence>
<dbReference type="GO" id="GO:0005198">
    <property type="term" value="F:structural molecule activity"/>
    <property type="evidence" value="ECO:0007669"/>
    <property type="project" value="TreeGrafter"/>
</dbReference>
<dbReference type="GO" id="GO:0045296">
    <property type="term" value="F:cadherin binding"/>
    <property type="evidence" value="ECO:0007669"/>
    <property type="project" value="TreeGrafter"/>
</dbReference>
<feature type="coiled-coil region" evidence="7">
    <location>
        <begin position="1060"/>
        <end position="1094"/>
    </location>
</feature>
<dbReference type="SMART" id="SM00150">
    <property type="entry name" value="SPEC"/>
    <property type="match status" value="2"/>
</dbReference>
<organism evidence="11 12">
    <name type="scientific">Electrophorus electricus</name>
    <name type="common">Electric eel</name>
    <name type="synonym">Gymnotus electricus</name>
    <dbReference type="NCBI Taxonomy" id="8005"/>
    <lineage>
        <taxon>Eukaryota</taxon>
        <taxon>Metazoa</taxon>
        <taxon>Chordata</taxon>
        <taxon>Craniata</taxon>
        <taxon>Vertebrata</taxon>
        <taxon>Euteleostomi</taxon>
        <taxon>Actinopterygii</taxon>
        <taxon>Neopterygii</taxon>
        <taxon>Teleostei</taxon>
        <taxon>Ostariophysi</taxon>
        <taxon>Gymnotiformes</taxon>
        <taxon>Gymnotoidei</taxon>
        <taxon>Gymnotidae</taxon>
        <taxon>Electrophorus</taxon>
    </lineage>
</organism>
<feature type="domain" description="Periplakin/Envoplakin N-terminal" evidence="9">
    <location>
        <begin position="6"/>
        <end position="81"/>
    </location>
</feature>
<feature type="coiled-coil region" evidence="7">
    <location>
        <begin position="1393"/>
        <end position="1462"/>
    </location>
</feature>
<feature type="coiled-coil region" evidence="7">
    <location>
        <begin position="1009"/>
        <end position="1036"/>
    </location>
</feature>
<evidence type="ECO:0000256" key="4">
    <source>
        <dbReference type="ARBA" id="ARBA00022737"/>
    </source>
</evidence>
<dbReference type="InterPro" id="IPR001101">
    <property type="entry name" value="Plectin_repeat"/>
</dbReference>
<dbReference type="Proteomes" id="UP000314983">
    <property type="component" value="Chromosome 1"/>
</dbReference>
<reference evidence="11" key="2">
    <citation type="submission" date="2025-08" db="UniProtKB">
        <authorList>
            <consortium name="Ensembl"/>
        </authorList>
    </citation>
    <scope>IDENTIFICATION</scope>
</reference>
<feature type="coiled-coil region" evidence="7">
    <location>
        <begin position="1335"/>
        <end position="1362"/>
    </location>
</feature>
<dbReference type="GO" id="GO:0016020">
    <property type="term" value="C:membrane"/>
    <property type="evidence" value="ECO:0007669"/>
    <property type="project" value="TreeGrafter"/>
</dbReference>
<dbReference type="Gene3D" id="3.30.160.780">
    <property type="match status" value="1"/>
</dbReference>
<comment type="subcellular location">
    <subcellularLocation>
        <location evidence="1">Cell junction</location>
    </subcellularLocation>
</comment>
<feature type="coiled-coil region" evidence="7">
    <location>
        <begin position="1238"/>
        <end position="1286"/>
    </location>
</feature>
<dbReference type="Gene3D" id="2.30.30.40">
    <property type="entry name" value="SH3 Domains"/>
    <property type="match status" value="1"/>
</dbReference>
<comment type="similarity">
    <text evidence="2">Belongs to the plakin or cytolinker family.</text>
</comment>
<accession>A0AAY5EQT3</accession>
<evidence type="ECO:0008006" key="13">
    <source>
        <dbReference type="Google" id="ProtNLM"/>
    </source>
</evidence>
<dbReference type="GO" id="GO:0045104">
    <property type="term" value="P:intermediate filament cytoskeleton organization"/>
    <property type="evidence" value="ECO:0007669"/>
    <property type="project" value="InterPro"/>
</dbReference>
<dbReference type="Gene3D" id="3.90.1290.10">
    <property type="entry name" value="Plakin repeat"/>
    <property type="match status" value="1"/>
</dbReference>
<evidence type="ECO:0000259" key="9">
    <source>
        <dbReference type="Pfam" id="PF23160"/>
    </source>
</evidence>
<dbReference type="FunFam" id="3.90.1290.10:FF:000010">
    <property type="entry name" value="Envoplakin a"/>
    <property type="match status" value="1"/>
</dbReference>
<dbReference type="GO" id="GO:0005882">
    <property type="term" value="C:intermediate filament"/>
    <property type="evidence" value="ECO:0007669"/>
    <property type="project" value="TreeGrafter"/>
</dbReference>
<dbReference type="SUPFAM" id="SSF75399">
    <property type="entry name" value="Plakin repeat"/>
    <property type="match status" value="2"/>
</dbReference>
<dbReference type="Pfam" id="PF26346">
    <property type="entry name" value="Plectin_PPL"/>
    <property type="match status" value="3"/>
</dbReference>
<feature type="domain" description="Periplakin-like plectin repeat" evidence="10">
    <location>
        <begin position="1054"/>
        <end position="1218"/>
    </location>
</feature>
<keyword evidence="5" id="KW-0965">Cell junction</keyword>
<dbReference type="Ensembl" id="ENSEEET00000056153.1">
    <property type="protein sequence ID" value="ENSEEEP00000058919.1"/>
    <property type="gene ID" value="ENSEEEG00000003875.2"/>
</dbReference>
<evidence type="ECO:0000256" key="1">
    <source>
        <dbReference type="ARBA" id="ARBA00004282"/>
    </source>
</evidence>
<evidence type="ECO:0000256" key="2">
    <source>
        <dbReference type="ARBA" id="ARBA00009109"/>
    </source>
</evidence>
<evidence type="ECO:0000256" key="5">
    <source>
        <dbReference type="ARBA" id="ARBA00022949"/>
    </source>
</evidence>
<keyword evidence="12" id="KW-1185">Reference proteome</keyword>
<dbReference type="FunFam" id="2.30.30.40:FF:000088">
    <property type="entry name" value="Periplakin"/>
    <property type="match status" value="1"/>
</dbReference>